<keyword evidence="1 6" id="KW-0645">Protease</keyword>
<dbReference type="SUPFAM" id="SSF55486">
    <property type="entry name" value="Metalloproteases ('zincins'), catalytic domain"/>
    <property type="match status" value="1"/>
</dbReference>
<dbReference type="GO" id="GO:0004222">
    <property type="term" value="F:metalloendopeptidase activity"/>
    <property type="evidence" value="ECO:0007669"/>
    <property type="project" value="UniProtKB-UniRule"/>
</dbReference>
<dbReference type="EC" id="3.4.24.-" evidence="7"/>
<dbReference type="SMART" id="SM00235">
    <property type="entry name" value="ZnMc"/>
    <property type="match status" value="1"/>
</dbReference>
<evidence type="ECO:0000259" key="8">
    <source>
        <dbReference type="PROSITE" id="PS51864"/>
    </source>
</evidence>
<dbReference type="PROSITE" id="PS51864">
    <property type="entry name" value="ASTACIN"/>
    <property type="match status" value="1"/>
</dbReference>
<feature type="signal peptide" evidence="7">
    <location>
        <begin position="1"/>
        <end position="22"/>
    </location>
</feature>
<feature type="domain" description="Peptidase M12A" evidence="8">
    <location>
        <begin position="86"/>
        <end position="286"/>
    </location>
</feature>
<feature type="binding site" evidence="6">
    <location>
        <position position="184"/>
    </location>
    <ligand>
        <name>Zn(2+)</name>
        <dbReference type="ChEBI" id="CHEBI:29105"/>
        <note>catalytic</note>
    </ligand>
</feature>
<reference evidence="9" key="1">
    <citation type="submission" date="2021-01" db="UniProtKB">
        <authorList>
            <consortium name="EnsemblMetazoa"/>
        </authorList>
    </citation>
    <scope>IDENTIFICATION</scope>
</reference>
<evidence type="ECO:0000256" key="5">
    <source>
        <dbReference type="ARBA" id="ARBA00023049"/>
    </source>
</evidence>
<dbReference type="GO" id="GO:0006508">
    <property type="term" value="P:proteolysis"/>
    <property type="evidence" value="ECO:0007669"/>
    <property type="project" value="UniProtKB-KW"/>
</dbReference>
<dbReference type="PANTHER" id="PTHR10127">
    <property type="entry name" value="DISCOIDIN, CUB, EGF, LAMININ , AND ZINC METALLOPROTEASE DOMAIN CONTAINING"/>
    <property type="match status" value="1"/>
</dbReference>
<dbReference type="OrthoDB" id="6421860at2759"/>
<name>A0A7M6DPJ3_9CNID</name>
<dbReference type="Proteomes" id="UP000594262">
    <property type="component" value="Unplaced"/>
</dbReference>
<feature type="binding site" evidence="6">
    <location>
        <position position="188"/>
    </location>
    <ligand>
        <name>Zn(2+)</name>
        <dbReference type="ChEBI" id="CHEBI:29105"/>
        <note>catalytic</note>
    </ligand>
</feature>
<feature type="active site" evidence="6">
    <location>
        <position position="185"/>
    </location>
</feature>
<organism evidence="9 10">
    <name type="scientific">Clytia hemisphaerica</name>
    <dbReference type="NCBI Taxonomy" id="252671"/>
    <lineage>
        <taxon>Eukaryota</taxon>
        <taxon>Metazoa</taxon>
        <taxon>Cnidaria</taxon>
        <taxon>Hydrozoa</taxon>
        <taxon>Hydroidolina</taxon>
        <taxon>Leptothecata</taxon>
        <taxon>Obeliida</taxon>
        <taxon>Clytiidae</taxon>
        <taxon>Clytia</taxon>
    </lineage>
</organism>
<comment type="cofactor">
    <cofactor evidence="6 7">
        <name>Zn(2+)</name>
        <dbReference type="ChEBI" id="CHEBI:29105"/>
    </cofactor>
    <text evidence="6 7">Binds 1 zinc ion per subunit.</text>
</comment>
<keyword evidence="4 6" id="KW-0862">Zinc</keyword>
<dbReference type="GO" id="GO:0008270">
    <property type="term" value="F:zinc ion binding"/>
    <property type="evidence" value="ECO:0007669"/>
    <property type="project" value="UniProtKB-UniRule"/>
</dbReference>
<dbReference type="GeneID" id="136822462"/>
<protein>
    <recommendedName>
        <fullName evidence="7">Metalloendopeptidase</fullName>
        <ecNumber evidence="7">3.4.24.-</ecNumber>
    </recommendedName>
</protein>
<evidence type="ECO:0000256" key="2">
    <source>
        <dbReference type="ARBA" id="ARBA00022723"/>
    </source>
</evidence>
<dbReference type="PRINTS" id="PR00480">
    <property type="entry name" value="ASTACIN"/>
</dbReference>
<dbReference type="InterPro" id="IPR006026">
    <property type="entry name" value="Peptidase_Metallo"/>
</dbReference>
<evidence type="ECO:0000256" key="6">
    <source>
        <dbReference type="PROSITE-ProRule" id="PRU01211"/>
    </source>
</evidence>
<dbReference type="InterPro" id="IPR001506">
    <property type="entry name" value="Peptidase_M12A"/>
</dbReference>
<dbReference type="PANTHER" id="PTHR10127:SF780">
    <property type="entry name" value="METALLOENDOPEPTIDASE"/>
    <property type="match status" value="1"/>
</dbReference>
<dbReference type="InterPro" id="IPR024079">
    <property type="entry name" value="MetalloPept_cat_dom_sf"/>
</dbReference>
<dbReference type="Gene3D" id="3.40.390.10">
    <property type="entry name" value="Collagenase (Catalytic Domain)"/>
    <property type="match status" value="1"/>
</dbReference>
<evidence type="ECO:0000256" key="1">
    <source>
        <dbReference type="ARBA" id="ARBA00022670"/>
    </source>
</evidence>
<keyword evidence="3 6" id="KW-0378">Hydrolase</keyword>
<feature type="binding site" evidence="6">
    <location>
        <position position="194"/>
    </location>
    <ligand>
        <name>Zn(2+)</name>
        <dbReference type="ChEBI" id="CHEBI:29105"/>
        <note>catalytic</note>
    </ligand>
</feature>
<evidence type="ECO:0000256" key="3">
    <source>
        <dbReference type="ARBA" id="ARBA00022801"/>
    </source>
</evidence>
<keyword evidence="5 6" id="KW-0482">Metalloprotease</keyword>
<proteinExistence type="predicted"/>
<evidence type="ECO:0000313" key="10">
    <source>
        <dbReference type="Proteomes" id="UP000594262"/>
    </source>
</evidence>
<keyword evidence="10" id="KW-1185">Reference proteome</keyword>
<keyword evidence="2 6" id="KW-0479">Metal-binding</keyword>
<dbReference type="RefSeq" id="XP_066934829.1">
    <property type="nucleotide sequence ID" value="XM_067078728.1"/>
</dbReference>
<sequence>MASLILFFIGMALCNLFSGLQAVPVSQNKDDVASKNETNKNIIQFYDERFDLSELKLAGDIMFSEAQLNDEVNDDDKKKDRNRRRRDTVGPVRPVATWKDGVVPYVFNFGMTDEQKKKIKWAMKIIERRSCIKFQETSFTDRPKHFLAITTGNGCYSTVGSSNFPLNILSLKFPNCFDCSSIVHELLHALGFFHEQQRMVRDKYVKINWKNIQPGQQYNFKKVKSLVDTDQTYDMRSLMHYKSYDFSSNGEPTIECINADGTACQLGGKWLRYSDTKKLNKVYGCKPKRFGYSSRYNNQ</sequence>
<dbReference type="EnsemblMetazoa" id="CLYHEMT020412.1">
    <property type="protein sequence ID" value="CLYHEMP020412.1"/>
    <property type="gene ID" value="CLYHEMG020412"/>
</dbReference>
<dbReference type="CDD" id="cd04280">
    <property type="entry name" value="ZnMc_astacin_like"/>
    <property type="match status" value="1"/>
</dbReference>
<evidence type="ECO:0000256" key="4">
    <source>
        <dbReference type="ARBA" id="ARBA00022833"/>
    </source>
</evidence>
<feature type="chain" id="PRO_5029936883" description="Metalloendopeptidase" evidence="7">
    <location>
        <begin position="23"/>
        <end position="299"/>
    </location>
</feature>
<dbReference type="Pfam" id="PF01400">
    <property type="entry name" value="Astacin"/>
    <property type="match status" value="1"/>
</dbReference>
<accession>A0A7M6DPJ3</accession>
<keyword evidence="7" id="KW-0732">Signal</keyword>
<dbReference type="AlphaFoldDB" id="A0A7M6DPJ3"/>
<evidence type="ECO:0000256" key="7">
    <source>
        <dbReference type="RuleBase" id="RU361183"/>
    </source>
</evidence>
<evidence type="ECO:0000313" key="9">
    <source>
        <dbReference type="EnsemblMetazoa" id="CLYHEMP020412.1"/>
    </source>
</evidence>
<dbReference type="InterPro" id="IPR034035">
    <property type="entry name" value="Astacin-like_dom"/>
</dbReference>
<comment type="caution">
    <text evidence="6">Lacks conserved residue(s) required for the propagation of feature annotation.</text>
</comment>